<evidence type="ECO:0000256" key="5">
    <source>
        <dbReference type="PIRSR" id="PIRSR602403-1"/>
    </source>
</evidence>
<dbReference type="GO" id="GO:0016705">
    <property type="term" value="F:oxidoreductase activity, acting on paired donors, with incorporation or reduction of molecular oxygen"/>
    <property type="evidence" value="ECO:0007669"/>
    <property type="project" value="InterPro"/>
</dbReference>
<evidence type="ECO:0000313" key="8">
    <source>
        <dbReference type="EMBL" id="KAF2227723.1"/>
    </source>
</evidence>
<evidence type="ECO:0000256" key="3">
    <source>
        <dbReference type="ARBA" id="ARBA00022723"/>
    </source>
</evidence>
<keyword evidence="7" id="KW-0472">Membrane</keyword>
<dbReference type="Proteomes" id="UP000799538">
    <property type="component" value="Unassembled WGS sequence"/>
</dbReference>
<evidence type="ECO:0000313" key="9">
    <source>
        <dbReference type="Proteomes" id="UP000799538"/>
    </source>
</evidence>
<accession>A0A6A6GQU3</accession>
<keyword evidence="9" id="KW-1185">Reference proteome</keyword>
<keyword evidence="6" id="KW-0560">Oxidoreductase</keyword>
<dbReference type="Gene3D" id="1.10.630.10">
    <property type="entry name" value="Cytochrome P450"/>
    <property type="match status" value="1"/>
</dbReference>
<dbReference type="PRINTS" id="PR00465">
    <property type="entry name" value="EP450IV"/>
</dbReference>
<dbReference type="InterPro" id="IPR036396">
    <property type="entry name" value="Cyt_P450_sf"/>
</dbReference>
<evidence type="ECO:0000256" key="7">
    <source>
        <dbReference type="SAM" id="Phobius"/>
    </source>
</evidence>
<dbReference type="AlphaFoldDB" id="A0A6A6GQU3"/>
<dbReference type="GO" id="GO:0005506">
    <property type="term" value="F:iron ion binding"/>
    <property type="evidence" value="ECO:0007669"/>
    <property type="project" value="InterPro"/>
</dbReference>
<organism evidence="8 9">
    <name type="scientific">Elsinoe ampelina</name>
    <dbReference type="NCBI Taxonomy" id="302913"/>
    <lineage>
        <taxon>Eukaryota</taxon>
        <taxon>Fungi</taxon>
        <taxon>Dikarya</taxon>
        <taxon>Ascomycota</taxon>
        <taxon>Pezizomycotina</taxon>
        <taxon>Dothideomycetes</taxon>
        <taxon>Dothideomycetidae</taxon>
        <taxon>Myriangiales</taxon>
        <taxon>Elsinoaceae</taxon>
        <taxon>Elsinoe</taxon>
    </lineage>
</organism>
<dbReference type="OrthoDB" id="1470350at2759"/>
<protein>
    <submittedName>
        <fullName evidence="8">Cytochrome P450 monooxygenase</fullName>
    </submittedName>
</protein>
<dbReference type="PRINTS" id="PR00385">
    <property type="entry name" value="P450"/>
</dbReference>
<keyword evidence="4 5" id="KW-0408">Iron</keyword>
<evidence type="ECO:0000256" key="2">
    <source>
        <dbReference type="ARBA" id="ARBA00010617"/>
    </source>
</evidence>
<dbReference type="PANTHER" id="PTHR24305">
    <property type="entry name" value="CYTOCHROME P450"/>
    <property type="match status" value="1"/>
</dbReference>
<keyword evidence="5 6" id="KW-0349">Heme</keyword>
<evidence type="ECO:0000256" key="4">
    <source>
        <dbReference type="ARBA" id="ARBA00023004"/>
    </source>
</evidence>
<name>A0A6A6GQU3_9PEZI</name>
<keyword evidence="7" id="KW-0812">Transmembrane</keyword>
<proteinExistence type="inferred from homology"/>
<dbReference type="InterPro" id="IPR002403">
    <property type="entry name" value="Cyt_P450_E_grp-IV"/>
</dbReference>
<evidence type="ECO:0000256" key="6">
    <source>
        <dbReference type="RuleBase" id="RU000461"/>
    </source>
</evidence>
<keyword evidence="3 5" id="KW-0479">Metal-binding</keyword>
<keyword evidence="7" id="KW-1133">Transmembrane helix</keyword>
<reference evidence="9" key="1">
    <citation type="journal article" date="2020" name="Stud. Mycol.">
        <title>101 Dothideomycetes genomes: A test case for predicting lifestyles and emergence of pathogens.</title>
        <authorList>
            <person name="Haridas S."/>
            <person name="Albert R."/>
            <person name="Binder M."/>
            <person name="Bloem J."/>
            <person name="LaButti K."/>
            <person name="Salamov A."/>
            <person name="Andreopoulos B."/>
            <person name="Baker S."/>
            <person name="Barry K."/>
            <person name="Bills G."/>
            <person name="Bluhm B."/>
            <person name="Cannon C."/>
            <person name="Castanera R."/>
            <person name="Culley D."/>
            <person name="Daum C."/>
            <person name="Ezra D."/>
            <person name="Gonzalez J."/>
            <person name="Henrissat B."/>
            <person name="Kuo A."/>
            <person name="Liang C."/>
            <person name="Lipzen A."/>
            <person name="Lutzoni F."/>
            <person name="Magnuson J."/>
            <person name="Mondo S."/>
            <person name="Nolan M."/>
            <person name="Ohm R."/>
            <person name="Pangilinan J."/>
            <person name="Park H.-J."/>
            <person name="Ramirez L."/>
            <person name="Alfaro M."/>
            <person name="Sun H."/>
            <person name="Tritt A."/>
            <person name="Yoshinaga Y."/>
            <person name="Zwiers L.-H."/>
            <person name="Turgeon B."/>
            <person name="Goodwin S."/>
            <person name="Spatafora J."/>
            <person name="Crous P."/>
            <person name="Grigoriev I."/>
        </authorList>
    </citation>
    <scope>NUCLEOTIDE SEQUENCE [LARGE SCALE GENOMIC DNA]</scope>
    <source>
        <strain evidence="9">CECT 20119</strain>
    </source>
</reference>
<dbReference type="Pfam" id="PF00067">
    <property type="entry name" value="p450"/>
    <property type="match status" value="2"/>
</dbReference>
<dbReference type="EMBL" id="ML992501">
    <property type="protein sequence ID" value="KAF2227723.1"/>
    <property type="molecule type" value="Genomic_DNA"/>
</dbReference>
<dbReference type="PROSITE" id="PS00086">
    <property type="entry name" value="CYTOCHROME_P450"/>
    <property type="match status" value="1"/>
</dbReference>
<dbReference type="InterPro" id="IPR017972">
    <property type="entry name" value="Cyt_P450_CS"/>
</dbReference>
<evidence type="ECO:0000256" key="1">
    <source>
        <dbReference type="ARBA" id="ARBA00001971"/>
    </source>
</evidence>
<keyword evidence="6 8" id="KW-0503">Monooxygenase</keyword>
<dbReference type="SUPFAM" id="SSF48264">
    <property type="entry name" value="Cytochrome P450"/>
    <property type="match status" value="1"/>
</dbReference>
<feature type="transmembrane region" description="Helical" evidence="7">
    <location>
        <begin position="25"/>
        <end position="47"/>
    </location>
</feature>
<dbReference type="GO" id="GO:0020037">
    <property type="term" value="F:heme binding"/>
    <property type="evidence" value="ECO:0007669"/>
    <property type="project" value="InterPro"/>
</dbReference>
<feature type="binding site" description="axial binding residue" evidence="5">
    <location>
        <position position="541"/>
    </location>
    <ligand>
        <name>heme</name>
        <dbReference type="ChEBI" id="CHEBI:30413"/>
    </ligand>
    <ligandPart>
        <name>Fe</name>
        <dbReference type="ChEBI" id="CHEBI:18248"/>
    </ligandPart>
</feature>
<comment type="cofactor">
    <cofactor evidence="1 5">
        <name>heme</name>
        <dbReference type="ChEBI" id="CHEBI:30413"/>
    </cofactor>
</comment>
<dbReference type="InterPro" id="IPR050121">
    <property type="entry name" value="Cytochrome_P450_monoxygenase"/>
</dbReference>
<sequence>MPQAKLLVHYHPPVDVLTSHPTMSFILFSPTTYVVCGSIAALCFLIYRAATPTPFSSIPYSKEFRKPFGHAGEMMAWSKANETVFDWMAAQGKRLNSPIYQLFIQPFSRPTIVVTDPREIQDILVRRHREFDRATWFTDLFIGTIPDHHIVQQTNDRFRAQRKLLADTMTTGFLHSVAAKHLHAQTVHLINLWKTKARLAASHPFEASDDIAQMAMDSIWAVAFGTDISTVKTQDAHLNNVPAPTLPASVDEPVTFSRPELPAAFHSIMYLSDAITAAIRSPHPRLGHWWLRQSSAFKAAKTHKDKLIAERLDDAKRRLLTKDATDDMIHCATDNMVRREQQAAEKESRAPTYDSPAAKDELMGFLVGGHDTTSTTVAWGMKMLTDNPTSTNKLRAVLRATFPDQIKTHCPPTAEQIARANIPYLDATIEEILRLSLTAPGATRKATVDTTILGHAVPKGTDVFLLTNGSGYIEEDRYAGSIKEEVRSQSSREAKGKTGAWGKDAGEFRPERWLKADGRGGVEYDSRAGPMQTFGGGIRGCFGKRLAYLEMRILFTLVLWEFELMETPKELSGYKATDNLTHKPKTCYIRPVSLAGRKDSATEA</sequence>
<gene>
    <name evidence="8" type="ORF">BDZ85DRAFT_254745</name>
</gene>
<comment type="similarity">
    <text evidence="2 6">Belongs to the cytochrome P450 family.</text>
</comment>
<dbReference type="InterPro" id="IPR001128">
    <property type="entry name" value="Cyt_P450"/>
</dbReference>
<dbReference type="GO" id="GO:0004497">
    <property type="term" value="F:monooxygenase activity"/>
    <property type="evidence" value="ECO:0007669"/>
    <property type="project" value="UniProtKB-KW"/>
</dbReference>
<dbReference type="PANTHER" id="PTHR24305:SF232">
    <property type="entry name" value="P450, PUTATIVE (EUROFUNG)-RELATED"/>
    <property type="match status" value="1"/>
</dbReference>